<dbReference type="InterPro" id="IPR008042">
    <property type="entry name" value="Retrotrans_Pao"/>
</dbReference>
<protein>
    <submittedName>
        <fullName evidence="1">Uncharacterized protein</fullName>
    </submittedName>
</protein>
<name>A0ABD0MC36_CIRMR</name>
<dbReference type="EMBL" id="JAMKFB020000724">
    <property type="protein sequence ID" value="KAL0147770.1"/>
    <property type="molecule type" value="Genomic_DNA"/>
</dbReference>
<evidence type="ECO:0000313" key="2">
    <source>
        <dbReference type="Proteomes" id="UP001529510"/>
    </source>
</evidence>
<reference evidence="1 2" key="1">
    <citation type="submission" date="2024-05" db="EMBL/GenBank/DDBJ databases">
        <title>Genome sequencing and assembly of Indian major carp, Cirrhinus mrigala (Hamilton, 1822).</title>
        <authorList>
            <person name="Mohindra V."/>
            <person name="Chowdhury L.M."/>
            <person name="Lal K."/>
            <person name="Jena J.K."/>
        </authorList>
    </citation>
    <scope>NUCLEOTIDE SEQUENCE [LARGE SCALE GENOMIC DNA]</scope>
    <source>
        <strain evidence="1">CM1030</strain>
        <tissue evidence="1">Blood</tissue>
    </source>
</reference>
<dbReference type="AlphaFoldDB" id="A0ABD0MC36"/>
<proteinExistence type="predicted"/>
<dbReference type="Proteomes" id="UP001529510">
    <property type="component" value="Unassembled WGS sequence"/>
</dbReference>
<dbReference type="PANTHER" id="PTHR47331">
    <property type="entry name" value="PHD-TYPE DOMAIN-CONTAINING PROTEIN"/>
    <property type="match status" value="1"/>
</dbReference>
<sequence>MAKARVSPSKVTSIPRLELSAAVTAVRLSVLLKSELRTKIDEEFLWTDSQVILSYLNNEARRFHVFVAHRVRLIRENTNLNQWHYVDTTENPADYASWGLCASDILSTNWLS</sequence>
<dbReference type="PANTHER" id="PTHR47331:SF5">
    <property type="entry name" value="RIBONUCLEASE H"/>
    <property type="match status" value="1"/>
</dbReference>
<feature type="non-terminal residue" evidence="1">
    <location>
        <position position="112"/>
    </location>
</feature>
<accession>A0ABD0MC36</accession>
<evidence type="ECO:0000313" key="1">
    <source>
        <dbReference type="EMBL" id="KAL0147770.1"/>
    </source>
</evidence>
<gene>
    <name evidence="1" type="ORF">M9458_056913</name>
</gene>
<comment type="caution">
    <text evidence="1">The sequence shown here is derived from an EMBL/GenBank/DDBJ whole genome shotgun (WGS) entry which is preliminary data.</text>
</comment>
<keyword evidence="2" id="KW-1185">Reference proteome</keyword>
<dbReference type="Pfam" id="PF05380">
    <property type="entry name" value="Peptidase_A17"/>
    <property type="match status" value="1"/>
</dbReference>
<organism evidence="1 2">
    <name type="scientific">Cirrhinus mrigala</name>
    <name type="common">Mrigala</name>
    <dbReference type="NCBI Taxonomy" id="683832"/>
    <lineage>
        <taxon>Eukaryota</taxon>
        <taxon>Metazoa</taxon>
        <taxon>Chordata</taxon>
        <taxon>Craniata</taxon>
        <taxon>Vertebrata</taxon>
        <taxon>Euteleostomi</taxon>
        <taxon>Actinopterygii</taxon>
        <taxon>Neopterygii</taxon>
        <taxon>Teleostei</taxon>
        <taxon>Ostariophysi</taxon>
        <taxon>Cypriniformes</taxon>
        <taxon>Cyprinidae</taxon>
        <taxon>Labeoninae</taxon>
        <taxon>Labeonini</taxon>
        <taxon>Cirrhinus</taxon>
    </lineage>
</organism>